<keyword evidence="2" id="KW-1185">Reference proteome</keyword>
<protein>
    <submittedName>
        <fullName evidence="1">Uncharacterized protein</fullName>
    </submittedName>
</protein>
<dbReference type="KEGG" id="pyg:AWM70_08785"/>
<dbReference type="AlphaFoldDB" id="A0A1B1MZR0"/>
<evidence type="ECO:0000313" key="1">
    <source>
        <dbReference type="EMBL" id="ANS74670.1"/>
    </source>
</evidence>
<evidence type="ECO:0000313" key="2">
    <source>
        <dbReference type="Proteomes" id="UP000092573"/>
    </source>
</evidence>
<gene>
    <name evidence="1" type="ORF">AWM70_08785</name>
</gene>
<dbReference type="Proteomes" id="UP000092573">
    <property type="component" value="Chromosome"/>
</dbReference>
<accession>A0A1B1MZR0</accession>
<dbReference type="EMBL" id="CP014167">
    <property type="protein sequence ID" value="ANS74670.1"/>
    <property type="molecule type" value="Genomic_DNA"/>
</dbReference>
<dbReference type="RefSeq" id="WP_068695563.1">
    <property type="nucleotide sequence ID" value="NZ_CP014167.1"/>
</dbReference>
<organism evidence="1 2">
    <name type="scientific">Paenibacillus yonginensis</name>
    <dbReference type="NCBI Taxonomy" id="1462996"/>
    <lineage>
        <taxon>Bacteria</taxon>
        <taxon>Bacillati</taxon>
        <taxon>Bacillota</taxon>
        <taxon>Bacilli</taxon>
        <taxon>Bacillales</taxon>
        <taxon>Paenibacillaceae</taxon>
        <taxon>Paenibacillus</taxon>
    </lineage>
</organism>
<name>A0A1B1MZR0_9BACL</name>
<dbReference type="STRING" id="1462996.AWM70_08785"/>
<reference evidence="1 2" key="1">
    <citation type="submission" date="2016-01" db="EMBL/GenBank/DDBJ databases">
        <title>Complete Genome Sequence of Paenibacillus yonginensis DCY84, a novel Plant Growth-Promoting Bacteria with Elicitation of Induced Systemic Resistance.</title>
        <authorList>
            <person name="Kim Y.J."/>
            <person name="Yang D.C."/>
            <person name="Sukweenadhi J."/>
        </authorList>
    </citation>
    <scope>NUCLEOTIDE SEQUENCE [LARGE SCALE GENOMIC DNA]</scope>
    <source>
        <strain evidence="1 2">DCY84</strain>
    </source>
</reference>
<proteinExistence type="predicted"/>
<sequence length="69" mass="7649">MGKKTSKAKETEILQKQTSVSLLHMLKSPSEPKLKISSHIAVIFVLGLKSFTLEISAIIERAEIETILN</sequence>